<evidence type="ECO:0000313" key="4">
    <source>
        <dbReference type="Proteomes" id="UP001295423"/>
    </source>
</evidence>
<dbReference type="Gene3D" id="3.90.320.10">
    <property type="match status" value="1"/>
</dbReference>
<name>A0AAD2FQS0_9STRA</name>
<dbReference type="Pfam" id="PF09588">
    <property type="entry name" value="YqaJ"/>
    <property type="match status" value="1"/>
</dbReference>
<dbReference type="Proteomes" id="UP001295423">
    <property type="component" value="Unassembled WGS sequence"/>
</dbReference>
<gene>
    <name evidence="3" type="ORF">CYCCA115_LOCUS12179</name>
</gene>
<organism evidence="3 4">
    <name type="scientific">Cylindrotheca closterium</name>
    <dbReference type="NCBI Taxonomy" id="2856"/>
    <lineage>
        <taxon>Eukaryota</taxon>
        <taxon>Sar</taxon>
        <taxon>Stramenopiles</taxon>
        <taxon>Ochrophyta</taxon>
        <taxon>Bacillariophyta</taxon>
        <taxon>Bacillariophyceae</taxon>
        <taxon>Bacillariophycidae</taxon>
        <taxon>Bacillariales</taxon>
        <taxon>Bacillariaceae</taxon>
        <taxon>Cylindrotheca</taxon>
    </lineage>
</organism>
<accession>A0AAD2FQS0</accession>
<dbReference type="GO" id="GO:0006281">
    <property type="term" value="P:DNA repair"/>
    <property type="evidence" value="ECO:0007669"/>
    <property type="project" value="UniProtKB-ARBA"/>
</dbReference>
<keyword evidence="4" id="KW-1185">Reference proteome</keyword>
<feature type="region of interest" description="Disordered" evidence="1">
    <location>
        <begin position="1"/>
        <end position="39"/>
    </location>
</feature>
<dbReference type="InterPro" id="IPR011335">
    <property type="entry name" value="Restrct_endonuc-II-like"/>
</dbReference>
<dbReference type="PANTHER" id="PTHR46609">
    <property type="entry name" value="EXONUCLEASE, PHAGE-TYPE/RECB, C-TERMINAL DOMAIN-CONTAINING PROTEIN"/>
    <property type="match status" value="1"/>
</dbReference>
<dbReference type="PANTHER" id="PTHR46609:SF6">
    <property type="entry name" value="EXONUCLEASE, PHAGE-TYPE_RECB, C-TERMINAL DOMAIN-CONTAINING PROTEIN-RELATED"/>
    <property type="match status" value="1"/>
</dbReference>
<sequence>MAGRSSQRKKKRGRKSPALSQPVAKSGWKPAKGRHRSIKESVAANEIESVSILPPASEGAPTMANVTLINGTQLILDPREFHQRTDQSMWLAMRKTLDVTASEFSPVLNNSFFTSREKLLDIKQGNVKPFSGNSAACKWGLKMEPLAFQQYVRVTGNTVNETGLHIMQEPESSRFFGASPDGLVVDANDQSEGLLEIKCLWGRRNQKELSIFEHCPNRFFDQIQGQLAICDREWCDLMIYIPPKGKSRNHCILRIPRDREYWSETMLPALKEFCDDVEKMPIEETATDS</sequence>
<dbReference type="InterPro" id="IPR011604">
    <property type="entry name" value="PDDEXK-like_dom_sf"/>
</dbReference>
<dbReference type="CDD" id="cd22343">
    <property type="entry name" value="PDDEXK_lambda_exonuclease-like"/>
    <property type="match status" value="1"/>
</dbReference>
<evidence type="ECO:0000313" key="3">
    <source>
        <dbReference type="EMBL" id="CAJ1949602.1"/>
    </source>
</evidence>
<protein>
    <recommendedName>
        <fullName evidence="2">YqaJ viral recombinase domain-containing protein</fullName>
    </recommendedName>
</protein>
<dbReference type="InterPro" id="IPR017482">
    <property type="entry name" value="Lambda-type_endonuclease"/>
</dbReference>
<dbReference type="SUPFAM" id="SSF52980">
    <property type="entry name" value="Restriction endonuclease-like"/>
    <property type="match status" value="1"/>
</dbReference>
<evidence type="ECO:0000256" key="1">
    <source>
        <dbReference type="SAM" id="MobiDB-lite"/>
    </source>
</evidence>
<feature type="compositionally biased region" description="Basic residues" evidence="1">
    <location>
        <begin position="1"/>
        <end position="15"/>
    </location>
</feature>
<dbReference type="InterPro" id="IPR019080">
    <property type="entry name" value="YqaJ_viral_recombinase"/>
</dbReference>
<evidence type="ECO:0000259" key="2">
    <source>
        <dbReference type="Pfam" id="PF09588"/>
    </source>
</evidence>
<reference evidence="3" key="1">
    <citation type="submission" date="2023-08" db="EMBL/GenBank/DDBJ databases">
        <authorList>
            <person name="Audoor S."/>
            <person name="Bilcke G."/>
        </authorList>
    </citation>
    <scope>NUCLEOTIDE SEQUENCE</scope>
</reference>
<proteinExistence type="predicted"/>
<dbReference type="AlphaFoldDB" id="A0AAD2FQS0"/>
<dbReference type="EMBL" id="CAKOGP040001758">
    <property type="protein sequence ID" value="CAJ1949602.1"/>
    <property type="molecule type" value="Genomic_DNA"/>
</dbReference>
<dbReference type="NCBIfam" id="TIGR03033">
    <property type="entry name" value="phage_rel_nuc"/>
    <property type="match status" value="1"/>
</dbReference>
<comment type="caution">
    <text evidence="3">The sequence shown here is derived from an EMBL/GenBank/DDBJ whole genome shotgun (WGS) entry which is preliminary data.</text>
</comment>
<dbReference type="InterPro" id="IPR051703">
    <property type="entry name" value="NF-kappa-B_Signaling_Reg"/>
</dbReference>
<feature type="domain" description="YqaJ viral recombinase" evidence="2">
    <location>
        <begin position="90"/>
        <end position="232"/>
    </location>
</feature>